<dbReference type="InterPro" id="IPR057744">
    <property type="entry name" value="OTAase-like"/>
</dbReference>
<reference evidence="2 3" key="1">
    <citation type="journal article" date="2012" name="FEMS Yeast Res.">
        <title>The genome sequence of the wine yeast VIN7 reveals an allotriploid hybrid genome with Saccharomyces cerevisiae and Saccharomyces kudriavzevii origins.</title>
        <authorList>
            <person name="Borneman A.R."/>
            <person name="Desany B.A."/>
            <person name="Riches D."/>
            <person name="Affourtit J.P."/>
            <person name="Forgan A.H."/>
            <person name="Pretorius I.S."/>
            <person name="Egholm M."/>
            <person name="Chambers P.J."/>
        </authorList>
    </citation>
    <scope>NUCLEOTIDE SEQUENCE [LARGE SCALE GENOMIC DNA]</scope>
    <source>
        <strain evidence="2 3">VIN7</strain>
    </source>
</reference>
<dbReference type="GO" id="GO:0016810">
    <property type="term" value="F:hydrolase activity, acting on carbon-nitrogen (but not peptide) bonds"/>
    <property type="evidence" value="ECO:0007669"/>
    <property type="project" value="InterPro"/>
</dbReference>
<dbReference type="Gene3D" id="2.30.40.10">
    <property type="entry name" value="Urease, subunit C, domain 1"/>
    <property type="match status" value="1"/>
</dbReference>
<dbReference type="Pfam" id="PF01979">
    <property type="entry name" value="Amidohydro_1"/>
    <property type="match status" value="1"/>
</dbReference>
<dbReference type="InterPro" id="IPR011059">
    <property type="entry name" value="Metal-dep_hydrolase_composite"/>
</dbReference>
<dbReference type="InterPro" id="IPR051781">
    <property type="entry name" value="Metallo-dep_Hydrolase"/>
</dbReference>
<proteinExistence type="predicted"/>
<dbReference type="InterPro" id="IPR006680">
    <property type="entry name" value="Amidohydro-rel"/>
</dbReference>
<gene>
    <name evidence="2" type="ORF">VIN7_2498</name>
</gene>
<comment type="caution">
    <text evidence="2">The sequence shown here is derived from an EMBL/GenBank/DDBJ whole genome shotgun (WGS) entry which is preliminary data.</text>
</comment>
<name>H0GIF3_SACCK</name>
<accession>H0GIF3</accession>
<dbReference type="InterPro" id="IPR032466">
    <property type="entry name" value="Metal_Hydrolase"/>
</dbReference>
<protein>
    <submittedName>
        <fullName evidence="2">YJL213W-like protein</fullName>
    </submittedName>
</protein>
<dbReference type="AlphaFoldDB" id="H0GIF3"/>
<sequence>MSEYKSIIFAGMWRCFSFQLRGHRNSILTKIKMTTYQIDVNEGMNKSLADLVAPWRPEPLKNYCISNTNLIDVVSGVSLPGAYIFIEQGIISKVEFGSEKPVTVDEVAFEIIDGTGKYVTPGLIDSHVHIASVAGEADLTKLMLMPKSVALLRIRYTLEAALARGFTTVRDCGGAEGFLKAEIRQGSLNGPRLITCGHAISQTGGHGDLRSGAIPASAFDSCSCHFGQVGVVADGVPECYKAAREEFRRGADFIKIMGGGGVASPTDKISNKQFCDDEIKALVDVANSYHTYVTAHAYTAEAIQNCIKLGVKGIEHGNLLDERTAELMAELGCYLTPTLVTYKVMGSDQFSAFLGPENSRKNTEVLYKGINAMKIAQKKKVKICFGSDLLGPLYGYQTQEFRIRGKVQTAQEILLSATVTPAEMNGLGDKLGQIKPGFIADLLMMKSNPLDDITILDEPESNILFVMKEGRIY</sequence>
<organism evidence="2 3">
    <name type="scientific">Saccharomyces cerevisiae x Saccharomyces kudriavzevii (strain VIN7)</name>
    <name type="common">Yeast</name>
    <dbReference type="NCBI Taxonomy" id="1095631"/>
    <lineage>
        <taxon>Eukaryota</taxon>
        <taxon>Fungi</taxon>
        <taxon>Dikarya</taxon>
        <taxon>Ascomycota</taxon>
        <taxon>Saccharomycotina</taxon>
        <taxon>Saccharomycetes</taxon>
        <taxon>Saccharomycetales</taxon>
        <taxon>Saccharomycetaceae</taxon>
        <taxon>Saccharomyces</taxon>
    </lineage>
</organism>
<dbReference type="OrthoDB" id="5595695at2759"/>
<dbReference type="HOGENOM" id="CLU_023620_2_0_1"/>
<evidence type="ECO:0000259" key="1">
    <source>
        <dbReference type="Pfam" id="PF01979"/>
    </source>
</evidence>
<feature type="domain" description="Amidohydrolase-related" evidence="1">
    <location>
        <begin position="118"/>
        <end position="472"/>
    </location>
</feature>
<dbReference type="PhylomeDB" id="H0GIF3"/>
<dbReference type="PANTHER" id="PTHR43135:SF3">
    <property type="entry name" value="ALPHA-D-RIBOSE 1-METHYLPHOSPHONATE 5-TRIPHOSPHATE DIPHOSPHATASE"/>
    <property type="match status" value="1"/>
</dbReference>
<dbReference type="SUPFAM" id="SSF51556">
    <property type="entry name" value="Metallo-dependent hydrolases"/>
    <property type="match status" value="1"/>
</dbReference>
<keyword evidence="3" id="KW-1185">Reference proteome</keyword>
<dbReference type="PANTHER" id="PTHR43135">
    <property type="entry name" value="ALPHA-D-RIBOSE 1-METHYLPHOSPHONATE 5-TRIPHOSPHATE DIPHOSPHATASE"/>
    <property type="match status" value="1"/>
</dbReference>
<dbReference type="Gene3D" id="3.20.20.140">
    <property type="entry name" value="Metal-dependent hydrolases"/>
    <property type="match status" value="1"/>
</dbReference>
<dbReference type="CDD" id="cd01299">
    <property type="entry name" value="Met_dep_hydrolase_A"/>
    <property type="match status" value="1"/>
</dbReference>
<dbReference type="Proteomes" id="UP000009009">
    <property type="component" value="Unassembled WGS sequence"/>
</dbReference>
<evidence type="ECO:0000313" key="2">
    <source>
        <dbReference type="EMBL" id="EHN06382.1"/>
    </source>
</evidence>
<dbReference type="FunFam" id="3.20.20.140:FF:000180">
    <property type="entry name" value="YJL213W-like protein"/>
    <property type="match status" value="1"/>
</dbReference>
<evidence type="ECO:0000313" key="3">
    <source>
        <dbReference type="Proteomes" id="UP000009009"/>
    </source>
</evidence>
<dbReference type="EMBL" id="AGVY01000034">
    <property type="protein sequence ID" value="EHN06382.1"/>
    <property type="molecule type" value="Genomic_DNA"/>
</dbReference>
<dbReference type="SUPFAM" id="SSF51338">
    <property type="entry name" value="Composite domain of metallo-dependent hydrolases"/>
    <property type="match status" value="2"/>
</dbReference>